<comment type="caution">
    <text evidence="2">The sequence shown here is derived from an EMBL/GenBank/DDBJ whole genome shotgun (WGS) entry which is preliminary data.</text>
</comment>
<dbReference type="RefSeq" id="WP_066435381.1">
    <property type="nucleotide sequence ID" value="NZ_LZRN01000026.1"/>
</dbReference>
<name>A0A1A7R0E0_9FLAO</name>
<feature type="chain" id="PRO_5030025463" evidence="1">
    <location>
        <begin position="23"/>
        <end position="248"/>
    </location>
</feature>
<dbReference type="STRING" id="49280.A9996_12405"/>
<dbReference type="OrthoDB" id="1143663at2"/>
<gene>
    <name evidence="2" type="ORF">LX77_03364</name>
</gene>
<dbReference type="AlphaFoldDB" id="A0A1A7R0E0"/>
<sequence length="248" mass="27508">MKTLKNSIQIAILFLLINPAFYAQNSLEGTIADWSNGEVPLVFNDYIAKEQFTMGTISSQGALTVQLDANFIETMKEASKKAKEKAPSGWEMKFNTVASTFGCSDEDNLSYENAGVIFPGLPDLEAVGADGATTYGYLYCSNSRELSTWFNNYGEGNIAKGYYLRWFFAENNASVKGSCNMPTYTGNDDENYMDATVYDLDLQKGWNIIKYAITETFTSQAGKITPSKTEVTRIDSIPDDAEWLLVTN</sequence>
<dbReference type="EMBL" id="QLLQ01000018">
    <property type="protein sequence ID" value="RAJ19843.1"/>
    <property type="molecule type" value="Genomic_DNA"/>
</dbReference>
<keyword evidence="3" id="KW-1185">Reference proteome</keyword>
<reference evidence="2 3" key="1">
    <citation type="submission" date="2018-06" db="EMBL/GenBank/DDBJ databases">
        <title>Genomic Encyclopedia of Archaeal and Bacterial Type Strains, Phase II (KMG-II): from individual species to whole genera.</title>
        <authorList>
            <person name="Goeker M."/>
        </authorList>
    </citation>
    <scope>NUCLEOTIDE SEQUENCE [LARGE SCALE GENOMIC DNA]</scope>
    <source>
        <strain evidence="2 3">DSM 12408</strain>
    </source>
</reference>
<evidence type="ECO:0000313" key="3">
    <source>
        <dbReference type="Proteomes" id="UP000248987"/>
    </source>
</evidence>
<proteinExistence type="predicted"/>
<evidence type="ECO:0000313" key="2">
    <source>
        <dbReference type="EMBL" id="RAJ19843.1"/>
    </source>
</evidence>
<organism evidence="2 3">
    <name type="scientific">Gelidibacter algens</name>
    <dbReference type="NCBI Taxonomy" id="49280"/>
    <lineage>
        <taxon>Bacteria</taxon>
        <taxon>Pseudomonadati</taxon>
        <taxon>Bacteroidota</taxon>
        <taxon>Flavobacteriia</taxon>
        <taxon>Flavobacteriales</taxon>
        <taxon>Flavobacteriaceae</taxon>
        <taxon>Gelidibacter</taxon>
    </lineage>
</organism>
<accession>A0A1A7R0E0</accession>
<protein>
    <submittedName>
        <fullName evidence="2">Uncharacterized protein</fullName>
    </submittedName>
</protein>
<dbReference type="Proteomes" id="UP000248987">
    <property type="component" value="Unassembled WGS sequence"/>
</dbReference>
<evidence type="ECO:0000256" key="1">
    <source>
        <dbReference type="SAM" id="SignalP"/>
    </source>
</evidence>
<keyword evidence="1" id="KW-0732">Signal</keyword>
<feature type="signal peptide" evidence="1">
    <location>
        <begin position="1"/>
        <end position="22"/>
    </location>
</feature>